<evidence type="ECO:0000313" key="2">
    <source>
        <dbReference type="EMBL" id="WML86849.1"/>
    </source>
</evidence>
<dbReference type="RefSeq" id="WP_308136177.1">
    <property type="nucleotide sequence ID" value="NZ_CP133197.1"/>
</dbReference>
<name>A0AA51MN96_9GAMM</name>
<proteinExistence type="predicted"/>
<accession>A0AA51MN96</accession>
<protein>
    <submittedName>
        <fullName evidence="2">Uncharacterized protein</fullName>
    </submittedName>
</protein>
<keyword evidence="3" id="KW-1185">Reference proteome</keyword>
<dbReference type="EMBL" id="JAVFKN010000031">
    <property type="protein sequence ID" value="MDQ5770473.1"/>
    <property type="molecule type" value="Genomic_DNA"/>
</dbReference>
<gene>
    <name evidence="1" type="ORF">RCC75_18240</name>
    <name evidence="2" type="ORF">RCG00_21525</name>
</gene>
<sequence>MYIPLADHAEFTVKQLMWRWHTMFREKGFADVSAASVFIEQALNSAGTTRLEVIEKQVARRQSTFGGIDTRYNVRGEQGSREPSQYDTVLVVMGREVNRFERDNFLSQTITTQEQPACDSLDNPGGDHHDNENKKIYRQLRALCETLIKMGYGKNESGSIEVIVGDGALFAIQKQCYADHGIDLFSPPKEGKNKRDDTFYGIWKTAKSEEYGRLVISIPRNNRGG</sequence>
<evidence type="ECO:0000313" key="1">
    <source>
        <dbReference type="EMBL" id="MDQ5770473.1"/>
    </source>
</evidence>
<dbReference type="EMBL" id="CP133217">
    <property type="protein sequence ID" value="WML86849.1"/>
    <property type="molecule type" value="Genomic_DNA"/>
</dbReference>
<organism evidence="2">
    <name type="scientific">Thiothrix subterranea</name>
    <dbReference type="NCBI Taxonomy" id="2735563"/>
    <lineage>
        <taxon>Bacteria</taxon>
        <taxon>Pseudomonadati</taxon>
        <taxon>Pseudomonadota</taxon>
        <taxon>Gammaproteobacteria</taxon>
        <taxon>Thiotrichales</taxon>
        <taxon>Thiotrichaceae</taxon>
        <taxon>Thiothrix</taxon>
    </lineage>
</organism>
<dbReference type="AlphaFoldDB" id="A0AA51MN96"/>
<dbReference type="Proteomes" id="UP001229862">
    <property type="component" value="Chromosome"/>
</dbReference>
<reference evidence="2 3" key="1">
    <citation type="submission" date="2023-08" db="EMBL/GenBank/DDBJ databases">
        <title>New molecular markers tilS and rpoB for phylogenetic and monitoring studies of the genus Thiothrix biodiversity.</title>
        <authorList>
            <person name="Ravin N.V."/>
            <person name="Smolyakov D."/>
            <person name="Markov N.D."/>
            <person name="Beletsky A.V."/>
            <person name="Mardanov A.V."/>
            <person name="Rudenko T.S."/>
            <person name="Grabovich M.Y."/>
        </authorList>
    </citation>
    <scope>NUCLEOTIDE SEQUENCE</scope>
    <source>
        <strain evidence="2">DNT52</strain>
        <strain evidence="1 3">H33</strain>
    </source>
</reference>
<evidence type="ECO:0000313" key="3">
    <source>
        <dbReference type="Proteomes" id="UP001223336"/>
    </source>
</evidence>
<dbReference type="Proteomes" id="UP001223336">
    <property type="component" value="Unassembled WGS sequence"/>
</dbReference>